<dbReference type="RefSeq" id="WP_125419250.1">
    <property type="nucleotide sequence ID" value="NZ_RWIT01000003.1"/>
</dbReference>
<dbReference type="AlphaFoldDB" id="A0A428KSC7"/>
<protein>
    <submittedName>
        <fullName evidence="1">Uncharacterized protein</fullName>
    </submittedName>
</protein>
<comment type="caution">
    <text evidence="1">The sequence shown here is derived from an EMBL/GenBank/DDBJ whole genome shotgun (WGS) entry which is preliminary data.</text>
</comment>
<dbReference type="EMBL" id="RWIT01000003">
    <property type="protein sequence ID" value="RSK49394.1"/>
    <property type="molecule type" value="Genomic_DNA"/>
</dbReference>
<organism evidence="1 2">
    <name type="scientific">Hymenobacter rigui</name>
    <dbReference type="NCBI Taxonomy" id="334424"/>
    <lineage>
        <taxon>Bacteria</taxon>
        <taxon>Pseudomonadati</taxon>
        <taxon>Bacteroidota</taxon>
        <taxon>Cytophagia</taxon>
        <taxon>Cytophagales</taxon>
        <taxon>Hymenobacteraceae</taxon>
        <taxon>Hymenobacter</taxon>
    </lineage>
</organism>
<accession>A0A428KSC7</accession>
<sequence length="203" mass="22551">MPPDILDALESIVEIFCSAIRHKERAAYVLCDNLVEVACKAKAREHNHRTNLEVGFHAVLTLPGVVLDAALQGRLQGYRNNRNNIQHVGAGLTVDAQHCADAIMDAVDTLNQLWPGTPVHQSRALFAISLRIVKLYSTTGDLPLRADFEDAMTSYRWRTAESEQVQASAIQIKPGRRENWGHALSRLRADVQRILDESGVPPL</sequence>
<name>A0A428KSC7_9BACT</name>
<dbReference type="OrthoDB" id="9955860at2"/>
<evidence type="ECO:0000313" key="1">
    <source>
        <dbReference type="EMBL" id="RSK49394.1"/>
    </source>
</evidence>
<keyword evidence="2" id="KW-1185">Reference proteome</keyword>
<proteinExistence type="predicted"/>
<gene>
    <name evidence="1" type="ORF">EI291_07840</name>
</gene>
<reference evidence="1 2" key="1">
    <citation type="submission" date="2018-12" db="EMBL/GenBank/DDBJ databases">
        <authorList>
            <person name="Feng G."/>
            <person name="Zhu H."/>
        </authorList>
    </citation>
    <scope>NUCLEOTIDE SEQUENCE [LARGE SCALE GENOMIC DNA]</scope>
    <source>
        <strain evidence="1 2">KCTC 12533</strain>
    </source>
</reference>
<evidence type="ECO:0000313" key="2">
    <source>
        <dbReference type="Proteomes" id="UP000273500"/>
    </source>
</evidence>
<dbReference type="Proteomes" id="UP000273500">
    <property type="component" value="Unassembled WGS sequence"/>
</dbReference>